<feature type="chain" id="PRO_5045279597" evidence="1">
    <location>
        <begin position="20"/>
        <end position="372"/>
    </location>
</feature>
<organism evidence="2 3">
    <name type="scientific">Aureococcus anophagefferens</name>
    <name type="common">Harmful bloom alga</name>
    <dbReference type="NCBI Taxonomy" id="44056"/>
    <lineage>
        <taxon>Eukaryota</taxon>
        <taxon>Sar</taxon>
        <taxon>Stramenopiles</taxon>
        <taxon>Ochrophyta</taxon>
        <taxon>Pelagophyceae</taxon>
        <taxon>Pelagomonadales</taxon>
        <taxon>Pelagomonadaceae</taxon>
        <taxon>Aureococcus</taxon>
    </lineage>
</organism>
<dbReference type="EMBL" id="JBBJCI010000031">
    <property type="protein sequence ID" value="KAK7254284.1"/>
    <property type="molecule type" value="Genomic_DNA"/>
</dbReference>
<keyword evidence="1" id="KW-0732">Signal</keyword>
<reference evidence="2 3" key="1">
    <citation type="submission" date="2024-03" db="EMBL/GenBank/DDBJ databases">
        <title>Aureococcus anophagefferens CCMP1851 and Kratosvirus quantuckense: Draft genome of a second virus-susceptible host strain in the model system.</title>
        <authorList>
            <person name="Chase E."/>
            <person name="Truchon A.R."/>
            <person name="Schepens W."/>
            <person name="Wilhelm S.W."/>
        </authorList>
    </citation>
    <scope>NUCLEOTIDE SEQUENCE [LARGE SCALE GENOMIC DNA]</scope>
    <source>
        <strain evidence="2 3">CCMP1851</strain>
    </source>
</reference>
<dbReference type="Gene3D" id="3.40.50.150">
    <property type="entry name" value="Vaccinia Virus protein VP39"/>
    <property type="match status" value="1"/>
</dbReference>
<evidence type="ECO:0000313" key="2">
    <source>
        <dbReference type="EMBL" id="KAK7254284.1"/>
    </source>
</evidence>
<dbReference type="Proteomes" id="UP001363151">
    <property type="component" value="Unassembled WGS sequence"/>
</dbReference>
<keyword evidence="3" id="KW-1185">Reference proteome</keyword>
<protein>
    <submittedName>
        <fullName evidence="2">Uncharacterized protein</fullName>
    </submittedName>
</protein>
<accession>A0ABR1GE28</accession>
<comment type="caution">
    <text evidence="2">The sequence shown here is derived from an EMBL/GenBank/DDBJ whole genome shotgun (WGS) entry which is preliminary data.</text>
</comment>
<evidence type="ECO:0000256" key="1">
    <source>
        <dbReference type="SAM" id="SignalP"/>
    </source>
</evidence>
<gene>
    <name evidence="2" type="ORF">SO694_00009318</name>
</gene>
<dbReference type="Pfam" id="PF13578">
    <property type="entry name" value="Methyltransf_24"/>
    <property type="match status" value="1"/>
</dbReference>
<feature type="signal peptide" evidence="1">
    <location>
        <begin position="1"/>
        <end position="19"/>
    </location>
</feature>
<proteinExistence type="predicted"/>
<dbReference type="InterPro" id="IPR029063">
    <property type="entry name" value="SAM-dependent_MTases_sf"/>
</dbReference>
<sequence>MRAALLLVALRACGGRRDADDFEIETPHHSFFVNELSQGWGCRGVVDAAVVVTRRHDGEDYVLRSCDYPVQAIQFLCSGMGGPAFDTAVAAVDRFGRITERKADFRRTGAPSVDCGRRWLRALADYDQLDDRDRRRAAATLAALERLAGDAARSATDALRMPPVDHTARHWPLAWLVDDLAESFGHRPLRALEVGSLEGRTARLWRALLPAGSTLRCVDAAFAPAFEANVRDLRASGFLETTEARSADALRGLDAGAYDFVFLDGATGAPEVLQDLVLADVLLAVGGLLLVDDVGFPGVAAAAKAFYDVNGARYRVILCFAQLALVKEAAAGGDGEDWRLRRGFGPGIVVNRRRALATVAPTALPGGNLDSS</sequence>
<dbReference type="SUPFAM" id="SSF53335">
    <property type="entry name" value="S-adenosyl-L-methionine-dependent methyltransferases"/>
    <property type="match status" value="1"/>
</dbReference>
<name>A0ABR1GE28_AURAN</name>
<evidence type="ECO:0000313" key="3">
    <source>
        <dbReference type="Proteomes" id="UP001363151"/>
    </source>
</evidence>